<comment type="caution">
    <text evidence="1">The sequence shown here is derived from an EMBL/GenBank/DDBJ whole genome shotgun (WGS) entry which is preliminary data.</text>
</comment>
<dbReference type="InParanoid" id="A0A7J8C8H6"/>
<dbReference type="Proteomes" id="UP000550707">
    <property type="component" value="Unassembled WGS sequence"/>
</dbReference>
<reference evidence="1 2" key="1">
    <citation type="journal article" date="2020" name="Nature">
        <title>Six reference-quality genomes reveal evolution of bat adaptations.</title>
        <authorList>
            <person name="Jebb D."/>
            <person name="Huang Z."/>
            <person name="Pippel M."/>
            <person name="Hughes G.M."/>
            <person name="Lavrichenko K."/>
            <person name="Devanna P."/>
            <person name="Winkler S."/>
            <person name="Jermiin L.S."/>
            <person name="Skirmuntt E.C."/>
            <person name="Katzourakis A."/>
            <person name="Burkitt-Gray L."/>
            <person name="Ray D.A."/>
            <person name="Sullivan K.A.M."/>
            <person name="Roscito J.G."/>
            <person name="Kirilenko B.M."/>
            <person name="Davalos L.M."/>
            <person name="Corthals A.P."/>
            <person name="Power M.L."/>
            <person name="Jones G."/>
            <person name="Ransome R.D."/>
            <person name="Dechmann D.K.N."/>
            <person name="Locatelli A.G."/>
            <person name="Puechmaille S.J."/>
            <person name="Fedrigo O."/>
            <person name="Jarvis E.D."/>
            <person name="Hiller M."/>
            <person name="Vernes S.C."/>
            <person name="Myers E.W."/>
            <person name="Teeling E.C."/>
        </authorList>
    </citation>
    <scope>NUCLEOTIDE SEQUENCE [LARGE SCALE GENOMIC DNA]</scope>
    <source>
        <strain evidence="1">MMolMol1</strain>
        <tissue evidence="1">Muscle</tissue>
    </source>
</reference>
<protein>
    <submittedName>
        <fullName evidence="1">Uncharacterized protein</fullName>
    </submittedName>
</protein>
<evidence type="ECO:0000313" key="1">
    <source>
        <dbReference type="EMBL" id="KAF6407153.1"/>
    </source>
</evidence>
<dbReference type="EMBL" id="JACASF010000021">
    <property type="protein sequence ID" value="KAF6407153.1"/>
    <property type="molecule type" value="Genomic_DNA"/>
</dbReference>
<gene>
    <name evidence="1" type="ORF">HJG59_009861</name>
</gene>
<organism evidence="1 2">
    <name type="scientific">Molossus molossus</name>
    <name type="common">Pallas' mastiff bat</name>
    <name type="synonym">Vespertilio molossus</name>
    <dbReference type="NCBI Taxonomy" id="27622"/>
    <lineage>
        <taxon>Eukaryota</taxon>
        <taxon>Metazoa</taxon>
        <taxon>Chordata</taxon>
        <taxon>Craniata</taxon>
        <taxon>Vertebrata</taxon>
        <taxon>Euteleostomi</taxon>
        <taxon>Mammalia</taxon>
        <taxon>Eutheria</taxon>
        <taxon>Laurasiatheria</taxon>
        <taxon>Chiroptera</taxon>
        <taxon>Yangochiroptera</taxon>
        <taxon>Molossidae</taxon>
        <taxon>Molossus</taxon>
    </lineage>
</organism>
<evidence type="ECO:0000313" key="2">
    <source>
        <dbReference type="Proteomes" id="UP000550707"/>
    </source>
</evidence>
<dbReference type="AlphaFoldDB" id="A0A7J8C8H6"/>
<sequence>MDSNPCRCFRKTWVPVAGRAQSSRDTFTLELSRAGECPSDNQHGGEMQGNEEMKDNPLWPRVGGFYPTPSINFFFSWNSIHPRFLGVRSRLVLPPRFPVPEAELCPPPLDLSLASGVSEGLGVLMLGTRLIFKYFTILLCLCDLEQ</sequence>
<keyword evidence="2" id="KW-1185">Reference proteome</keyword>
<accession>A0A7J8C8H6</accession>
<proteinExistence type="predicted"/>
<name>A0A7J8C8H6_MOLMO</name>